<evidence type="ECO:0008006" key="4">
    <source>
        <dbReference type="Google" id="ProtNLM"/>
    </source>
</evidence>
<dbReference type="RefSeq" id="WP_188902720.1">
    <property type="nucleotide sequence ID" value="NZ_BMKS01000013.1"/>
</dbReference>
<gene>
    <name evidence="2" type="ORF">GCM10010964_35730</name>
</gene>
<feature type="region of interest" description="Disordered" evidence="1">
    <location>
        <begin position="23"/>
        <end position="42"/>
    </location>
</feature>
<comment type="caution">
    <text evidence="2">The sequence shown here is derived from an EMBL/GenBank/DDBJ whole genome shotgun (WGS) entry which is preliminary data.</text>
</comment>
<accession>A0A8J2ZEM0</accession>
<feature type="compositionally biased region" description="Basic and acidic residues" evidence="1">
    <location>
        <begin position="23"/>
        <end position="40"/>
    </location>
</feature>
<keyword evidence="3" id="KW-1185">Reference proteome</keyword>
<evidence type="ECO:0000313" key="3">
    <source>
        <dbReference type="Proteomes" id="UP000597507"/>
    </source>
</evidence>
<dbReference type="Pfam" id="PF04325">
    <property type="entry name" value="DUF465"/>
    <property type="match status" value="1"/>
</dbReference>
<dbReference type="Proteomes" id="UP000597507">
    <property type="component" value="Unassembled WGS sequence"/>
</dbReference>
<protein>
    <recommendedName>
        <fullName evidence="4">DUF465 domain-containing protein</fullName>
    </recommendedName>
</protein>
<evidence type="ECO:0000256" key="1">
    <source>
        <dbReference type="SAM" id="MobiDB-lite"/>
    </source>
</evidence>
<dbReference type="EMBL" id="BMKS01000013">
    <property type="protein sequence ID" value="GGG45179.1"/>
    <property type="molecule type" value="Genomic_DNA"/>
</dbReference>
<organism evidence="2 3">
    <name type="scientific">Caldovatus sediminis</name>
    <dbReference type="NCBI Taxonomy" id="2041189"/>
    <lineage>
        <taxon>Bacteria</taxon>
        <taxon>Pseudomonadati</taxon>
        <taxon>Pseudomonadota</taxon>
        <taxon>Alphaproteobacteria</taxon>
        <taxon>Acetobacterales</taxon>
        <taxon>Roseomonadaceae</taxon>
        <taxon>Caldovatus</taxon>
    </lineage>
</organism>
<sequence length="60" mass="7371">MPDTPPLLARIRSLQERHEALERRIQEEEVRPRPDPDAIHRLKREKLRLRDEIERLRRGQ</sequence>
<reference evidence="2 3" key="1">
    <citation type="journal article" date="2014" name="Int. J. Syst. Evol. Microbiol.">
        <title>Complete genome sequence of Corynebacterium casei LMG S-19264T (=DSM 44701T), isolated from a smear-ripened cheese.</title>
        <authorList>
            <consortium name="US DOE Joint Genome Institute (JGI-PGF)"/>
            <person name="Walter F."/>
            <person name="Albersmeier A."/>
            <person name="Kalinowski J."/>
            <person name="Ruckert C."/>
        </authorList>
    </citation>
    <scope>NUCLEOTIDE SEQUENCE [LARGE SCALE GENOMIC DNA]</scope>
    <source>
        <strain evidence="2 3">CGMCC 1.16330</strain>
    </source>
</reference>
<dbReference type="InterPro" id="IPR038444">
    <property type="entry name" value="DUF465_sf"/>
</dbReference>
<proteinExistence type="predicted"/>
<dbReference type="InterPro" id="IPR007420">
    <property type="entry name" value="DUF465"/>
</dbReference>
<name>A0A8J2ZEM0_9PROT</name>
<dbReference type="Gene3D" id="6.10.280.50">
    <property type="match status" value="1"/>
</dbReference>
<dbReference type="AlphaFoldDB" id="A0A8J2ZEM0"/>
<evidence type="ECO:0000313" key="2">
    <source>
        <dbReference type="EMBL" id="GGG45179.1"/>
    </source>
</evidence>